<dbReference type="RefSeq" id="WP_173037124.1">
    <property type="nucleotide sequence ID" value="NZ_AP022870.1"/>
</dbReference>
<dbReference type="InterPro" id="IPR001279">
    <property type="entry name" value="Metallo-B-lactamas"/>
</dbReference>
<dbReference type="PANTHER" id="PTHR42951">
    <property type="entry name" value="METALLO-BETA-LACTAMASE DOMAIN-CONTAINING"/>
    <property type="match status" value="1"/>
</dbReference>
<protein>
    <submittedName>
        <fullName evidence="2">MBL fold metallo-hydrolase</fullName>
    </submittedName>
</protein>
<name>A0A6F8XTW3_9ACTN</name>
<reference evidence="2 3" key="2">
    <citation type="submission" date="2020-03" db="EMBL/GenBank/DDBJ databases">
        <authorList>
            <person name="Ichikawa N."/>
            <person name="Kimura A."/>
            <person name="Kitahashi Y."/>
            <person name="Uohara A."/>
        </authorList>
    </citation>
    <scope>NUCLEOTIDE SEQUENCE [LARGE SCALE GENOMIC DNA]</scope>
    <source>
        <strain evidence="2 3">NBRC 107702</strain>
    </source>
</reference>
<dbReference type="Gene3D" id="3.60.15.10">
    <property type="entry name" value="Ribonuclease Z/Hydroxyacylglutathione hydrolase-like"/>
    <property type="match status" value="1"/>
</dbReference>
<reference evidence="2 3" key="1">
    <citation type="submission" date="2020-03" db="EMBL/GenBank/DDBJ databases">
        <title>Whole genome shotgun sequence of Phytohabitans flavus NBRC 107702.</title>
        <authorList>
            <person name="Komaki H."/>
            <person name="Tamura T."/>
        </authorList>
    </citation>
    <scope>NUCLEOTIDE SEQUENCE [LARGE SCALE GENOMIC DNA]</scope>
    <source>
        <strain evidence="2 3">NBRC 107702</strain>
    </source>
</reference>
<accession>A0A6F8XTW3</accession>
<dbReference type="PANTHER" id="PTHR42951:SF4">
    <property type="entry name" value="ACYL-COENZYME A THIOESTERASE MBLAC2"/>
    <property type="match status" value="1"/>
</dbReference>
<dbReference type="SUPFAM" id="SSF56281">
    <property type="entry name" value="Metallo-hydrolase/oxidoreductase"/>
    <property type="match status" value="1"/>
</dbReference>
<evidence type="ECO:0000313" key="2">
    <source>
        <dbReference type="EMBL" id="BCB77292.1"/>
    </source>
</evidence>
<dbReference type="Proteomes" id="UP000502508">
    <property type="component" value="Chromosome"/>
</dbReference>
<dbReference type="KEGG" id="pfla:Pflav_037020"/>
<proteinExistence type="predicted"/>
<dbReference type="EMBL" id="AP022870">
    <property type="protein sequence ID" value="BCB77292.1"/>
    <property type="molecule type" value="Genomic_DNA"/>
</dbReference>
<dbReference type="InterPro" id="IPR050855">
    <property type="entry name" value="NDM-1-like"/>
</dbReference>
<sequence length="273" mass="29183">MSPGEGAYPNAGLIVGDAACLVVDTRMTHPQGREIAEAVRQVTALPLTVVNTHGHFDHCFGNHAFLPAEIWGHERCAEMLRRDGPVKRAYFAGRTEPPLSAELAAVEIVPPGRTFATEAVLDLGGRTVHLRHLGRGHTDNDVVVDVPDAAVLFAGDLVEEGYPPVFGDAFPLDWPSTMDAVAALATGAVVPGHGAVVDRAFVREQGDTLARTAEAARAAYAAGRTVDDAWCDLPLPEDFARQALDRAYRQLRDDPPYDPPAVLAARLGVPDFA</sequence>
<dbReference type="CDD" id="cd16282">
    <property type="entry name" value="metallo-hydrolase-like_MBL-fold"/>
    <property type="match status" value="1"/>
</dbReference>
<dbReference type="AlphaFoldDB" id="A0A6F8XTW3"/>
<organism evidence="2 3">
    <name type="scientific">Phytohabitans flavus</name>
    <dbReference type="NCBI Taxonomy" id="1076124"/>
    <lineage>
        <taxon>Bacteria</taxon>
        <taxon>Bacillati</taxon>
        <taxon>Actinomycetota</taxon>
        <taxon>Actinomycetes</taxon>
        <taxon>Micromonosporales</taxon>
        <taxon>Micromonosporaceae</taxon>
    </lineage>
</organism>
<dbReference type="GO" id="GO:0016787">
    <property type="term" value="F:hydrolase activity"/>
    <property type="evidence" value="ECO:0007669"/>
    <property type="project" value="UniProtKB-KW"/>
</dbReference>
<dbReference type="Pfam" id="PF00753">
    <property type="entry name" value="Lactamase_B"/>
    <property type="match status" value="1"/>
</dbReference>
<dbReference type="SMART" id="SM00849">
    <property type="entry name" value="Lactamase_B"/>
    <property type="match status" value="1"/>
</dbReference>
<evidence type="ECO:0000313" key="3">
    <source>
        <dbReference type="Proteomes" id="UP000502508"/>
    </source>
</evidence>
<keyword evidence="2" id="KW-0378">Hydrolase</keyword>
<keyword evidence="3" id="KW-1185">Reference proteome</keyword>
<gene>
    <name evidence="2" type="ORF">Pflav_037020</name>
</gene>
<feature type="domain" description="Metallo-beta-lactamase" evidence="1">
    <location>
        <begin position="8"/>
        <end position="193"/>
    </location>
</feature>
<evidence type="ECO:0000259" key="1">
    <source>
        <dbReference type="SMART" id="SM00849"/>
    </source>
</evidence>
<dbReference type="InterPro" id="IPR036866">
    <property type="entry name" value="RibonucZ/Hydroxyglut_hydro"/>
</dbReference>